<dbReference type="EMBL" id="JAFHDT010000945">
    <property type="protein sequence ID" value="KAI7789212.1"/>
    <property type="molecule type" value="Genomic_DNA"/>
</dbReference>
<keyword evidence="11" id="KW-0804">Transcription</keyword>
<keyword evidence="12" id="KW-0325">Glycoprotein</keyword>
<evidence type="ECO:0000256" key="9">
    <source>
        <dbReference type="ARBA" id="ARBA00023136"/>
    </source>
</evidence>
<evidence type="ECO:0000256" key="4">
    <source>
        <dbReference type="ARBA" id="ARBA00022824"/>
    </source>
</evidence>
<evidence type="ECO:0000256" key="11">
    <source>
        <dbReference type="ARBA" id="ARBA00023163"/>
    </source>
</evidence>
<keyword evidence="14" id="KW-0175">Coiled coil</keyword>
<dbReference type="GO" id="GO:0000981">
    <property type="term" value="F:DNA-binding transcription factor activity, RNA polymerase II-specific"/>
    <property type="evidence" value="ECO:0007669"/>
    <property type="project" value="TreeGrafter"/>
</dbReference>
<keyword evidence="17" id="KW-1185">Reference proteome</keyword>
<evidence type="ECO:0000256" key="15">
    <source>
        <dbReference type="SAM" id="Phobius"/>
    </source>
</evidence>
<evidence type="ECO:0000256" key="10">
    <source>
        <dbReference type="ARBA" id="ARBA00023159"/>
    </source>
</evidence>
<evidence type="ECO:0000313" key="17">
    <source>
        <dbReference type="Proteomes" id="UP001059041"/>
    </source>
</evidence>
<comment type="caution">
    <text evidence="16">The sequence shown here is derived from an EMBL/GenBank/DDBJ whole genome shotgun (WGS) entry which is preliminary data.</text>
</comment>
<evidence type="ECO:0000256" key="12">
    <source>
        <dbReference type="ARBA" id="ARBA00023180"/>
    </source>
</evidence>
<evidence type="ECO:0000256" key="8">
    <source>
        <dbReference type="ARBA" id="ARBA00023125"/>
    </source>
</evidence>
<evidence type="ECO:0000256" key="7">
    <source>
        <dbReference type="ARBA" id="ARBA00023015"/>
    </source>
</evidence>
<keyword evidence="9 15" id="KW-0472">Membrane</keyword>
<keyword evidence="3 15" id="KW-0812">Transmembrane</keyword>
<feature type="coiled-coil region" evidence="14">
    <location>
        <begin position="1"/>
        <end position="35"/>
    </location>
</feature>
<evidence type="ECO:0000256" key="2">
    <source>
        <dbReference type="ARBA" id="ARBA00004648"/>
    </source>
</evidence>
<keyword evidence="7" id="KW-0805">Transcription regulation</keyword>
<accession>A0A9W7T2J8</accession>
<proteinExistence type="predicted"/>
<feature type="non-terminal residue" evidence="16">
    <location>
        <position position="182"/>
    </location>
</feature>
<dbReference type="Proteomes" id="UP001059041">
    <property type="component" value="Unassembled WGS sequence"/>
</dbReference>
<keyword evidence="5" id="KW-0735">Signal-anchor</keyword>
<evidence type="ECO:0000256" key="14">
    <source>
        <dbReference type="SAM" id="Coils"/>
    </source>
</evidence>
<evidence type="ECO:0000313" key="16">
    <source>
        <dbReference type="EMBL" id="KAI7789212.1"/>
    </source>
</evidence>
<evidence type="ECO:0000256" key="1">
    <source>
        <dbReference type="ARBA" id="ARBA00004123"/>
    </source>
</evidence>
<keyword evidence="13" id="KW-0539">Nucleus</keyword>
<evidence type="ECO:0000256" key="13">
    <source>
        <dbReference type="ARBA" id="ARBA00023242"/>
    </source>
</evidence>
<keyword evidence="10" id="KW-0010">Activator</keyword>
<dbReference type="AlphaFoldDB" id="A0A9W7T2J8"/>
<dbReference type="GO" id="GO:0005789">
    <property type="term" value="C:endoplasmic reticulum membrane"/>
    <property type="evidence" value="ECO:0007669"/>
    <property type="project" value="UniProtKB-SubCell"/>
</dbReference>
<name>A0A9W7T2J8_TRIRA</name>
<evidence type="ECO:0000256" key="3">
    <source>
        <dbReference type="ARBA" id="ARBA00022692"/>
    </source>
</evidence>
<dbReference type="PANTHER" id="PTHR46004:SF2">
    <property type="entry name" value="CYCLIC AMP-RESPONSIVE ELEMENT-BINDING PROTEIN 3-LIKE PROTEIN 2"/>
    <property type="match status" value="1"/>
</dbReference>
<protein>
    <submittedName>
        <fullName evidence="16">Cyclic AMP-responsive element-binding protein 3-like protein 2</fullName>
    </submittedName>
</protein>
<feature type="transmembrane region" description="Helical" evidence="15">
    <location>
        <begin position="52"/>
        <end position="73"/>
    </location>
</feature>
<keyword evidence="6 15" id="KW-1133">Transmembrane helix</keyword>
<evidence type="ECO:0000256" key="6">
    <source>
        <dbReference type="ARBA" id="ARBA00022989"/>
    </source>
</evidence>
<keyword evidence="8" id="KW-0238">DNA-binding</keyword>
<organism evidence="16 17">
    <name type="scientific">Triplophysa rosa</name>
    <name type="common">Cave loach</name>
    <dbReference type="NCBI Taxonomy" id="992332"/>
    <lineage>
        <taxon>Eukaryota</taxon>
        <taxon>Metazoa</taxon>
        <taxon>Chordata</taxon>
        <taxon>Craniata</taxon>
        <taxon>Vertebrata</taxon>
        <taxon>Euteleostomi</taxon>
        <taxon>Actinopterygii</taxon>
        <taxon>Neopterygii</taxon>
        <taxon>Teleostei</taxon>
        <taxon>Ostariophysi</taxon>
        <taxon>Cypriniformes</taxon>
        <taxon>Nemacheilidae</taxon>
        <taxon>Triplophysa</taxon>
    </lineage>
</organism>
<sequence>VETCSTENSELRRKVETLECTNKSLLQQLQSLQAVVAGKVPRSCRMTGTQTSTCLMVVVLCFSLFLGSFYQGLGPCSSITKTDLARDISIHETYTTTVKSRNLLAFKEHGGLDDPHFIGLGGEYPERDGQVDVMATWRLEQQRKQEQADLRETEPHPHLIKTNETHEHNAFLIDLHAHRSDK</sequence>
<evidence type="ECO:0000256" key="5">
    <source>
        <dbReference type="ARBA" id="ARBA00022968"/>
    </source>
</evidence>
<gene>
    <name evidence="16" type="ORF">IRJ41_004027</name>
</gene>
<reference evidence="16" key="1">
    <citation type="submission" date="2021-02" db="EMBL/GenBank/DDBJ databases">
        <title>Comparative genomics reveals that relaxation of natural selection precedes convergent phenotypic evolution of cavefish.</title>
        <authorList>
            <person name="Peng Z."/>
        </authorList>
    </citation>
    <scope>NUCLEOTIDE SEQUENCE</scope>
    <source>
        <tissue evidence="16">Muscle</tissue>
    </source>
</reference>
<dbReference type="PANTHER" id="PTHR46004">
    <property type="entry name" value="CYCLIC AMP RESPONSE ELEMENT-BINDING PROTEIN A"/>
    <property type="match status" value="1"/>
</dbReference>
<comment type="subcellular location">
    <subcellularLocation>
        <location evidence="2">Endoplasmic reticulum membrane</location>
        <topology evidence="2">Single-pass type II membrane protein</topology>
    </subcellularLocation>
    <subcellularLocation>
        <location evidence="1">Nucleus</location>
    </subcellularLocation>
</comment>
<keyword evidence="4" id="KW-0256">Endoplasmic reticulum</keyword>
<dbReference type="GO" id="GO:0005634">
    <property type="term" value="C:nucleus"/>
    <property type="evidence" value="ECO:0007669"/>
    <property type="project" value="UniProtKB-SubCell"/>
</dbReference>
<dbReference type="GO" id="GO:0035497">
    <property type="term" value="F:cAMP response element binding"/>
    <property type="evidence" value="ECO:0007669"/>
    <property type="project" value="TreeGrafter"/>
</dbReference>